<dbReference type="AlphaFoldDB" id="A0A2J6TUV2"/>
<evidence type="ECO:0000313" key="1">
    <source>
        <dbReference type="EMBL" id="PMD66787.1"/>
    </source>
</evidence>
<organism evidence="1 2">
    <name type="scientific">Hyaloscypha bicolor E</name>
    <dbReference type="NCBI Taxonomy" id="1095630"/>
    <lineage>
        <taxon>Eukaryota</taxon>
        <taxon>Fungi</taxon>
        <taxon>Dikarya</taxon>
        <taxon>Ascomycota</taxon>
        <taxon>Pezizomycotina</taxon>
        <taxon>Leotiomycetes</taxon>
        <taxon>Helotiales</taxon>
        <taxon>Hyaloscyphaceae</taxon>
        <taxon>Hyaloscypha</taxon>
        <taxon>Hyaloscypha bicolor</taxon>
    </lineage>
</organism>
<dbReference type="EMBL" id="KZ613743">
    <property type="protein sequence ID" value="PMD66787.1"/>
    <property type="molecule type" value="Genomic_DNA"/>
</dbReference>
<keyword evidence="2" id="KW-1185">Reference proteome</keyword>
<accession>A0A2J6TUV2</accession>
<name>A0A2J6TUV2_9HELO</name>
<gene>
    <name evidence="1" type="ORF">K444DRAFT_607084</name>
</gene>
<evidence type="ECO:0000313" key="2">
    <source>
        <dbReference type="Proteomes" id="UP000235371"/>
    </source>
</evidence>
<protein>
    <submittedName>
        <fullName evidence="1">Uncharacterized protein</fullName>
    </submittedName>
</protein>
<dbReference type="RefSeq" id="XP_024743691.1">
    <property type="nucleotide sequence ID" value="XM_024879107.1"/>
</dbReference>
<reference evidence="1 2" key="1">
    <citation type="submission" date="2016-04" db="EMBL/GenBank/DDBJ databases">
        <title>A degradative enzymes factory behind the ericoid mycorrhizal symbiosis.</title>
        <authorList>
            <consortium name="DOE Joint Genome Institute"/>
            <person name="Martino E."/>
            <person name="Morin E."/>
            <person name="Grelet G."/>
            <person name="Kuo A."/>
            <person name="Kohler A."/>
            <person name="Daghino S."/>
            <person name="Barry K."/>
            <person name="Choi C."/>
            <person name="Cichocki N."/>
            <person name="Clum A."/>
            <person name="Copeland A."/>
            <person name="Hainaut M."/>
            <person name="Haridas S."/>
            <person name="Labutti K."/>
            <person name="Lindquist E."/>
            <person name="Lipzen A."/>
            <person name="Khouja H.-R."/>
            <person name="Murat C."/>
            <person name="Ohm R."/>
            <person name="Olson A."/>
            <person name="Spatafora J."/>
            <person name="Veneault-Fourrey C."/>
            <person name="Henrissat B."/>
            <person name="Grigoriev I."/>
            <person name="Martin F."/>
            <person name="Perotto S."/>
        </authorList>
    </citation>
    <scope>NUCLEOTIDE SEQUENCE [LARGE SCALE GENOMIC DNA]</scope>
    <source>
        <strain evidence="1 2">E</strain>
    </source>
</reference>
<dbReference type="Proteomes" id="UP000235371">
    <property type="component" value="Unassembled WGS sequence"/>
</dbReference>
<dbReference type="GeneID" id="36587184"/>
<proteinExistence type="predicted"/>
<dbReference type="InParanoid" id="A0A2J6TUV2"/>
<sequence length="61" mass="7326">MWYGMKTVTSNVSWEIFECFRQTNADFWILGVKLRDISPRWIRSRDSVGENRVQILSIQNF</sequence>